<dbReference type="EMBL" id="GBRH01257397">
    <property type="protein sequence ID" value="JAD40498.1"/>
    <property type="molecule type" value="Transcribed_RNA"/>
</dbReference>
<evidence type="ECO:0000313" key="1">
    <source>
        <dbReference type="EMBL" id="JAD40498.1"/>
    </source>
</evidence>
<sequence length="37" mass="4137">MRILPCGRIMDGIYASVDPEACMASIPFDSSCCWRLQ</sequence>
<proteinExistence type="predicted"/>
<dbReference type="AlphaFoldDB" id="A0A0A8ZS15"/>
<accession>A0A0A8ZS15</accession>
<reference evidence="1" key="2">
    <citation type="journal article" date="2015" name="Data Brief">
        <title>Shoot transcriptome of the giant reed, Arundo donax.</title>
        <authorList>
            <person name="Barrero R.A."/>
            <person name="Guerrero F.D."/>
            <person name="Moolhuijzen P."/>
            <person name="Goolsby J.A."/>
            <person name="Tidwell J."/>
            <person name="Bellgard S.E."/>
            <person name="Bellgard M.I."/>
        </authorList>
    </citation>
    <scope>NUCLEOTIDE SEQUENCE</scope>
    <source>
        <tissue evidence="1">Shoot tissue taken approximately 20 cm above the soil surface</tissue>
    </source>
</reference>
<protein>
    <submittedName>
        <fullName evidence="1">Uncharacterized protein</fullName>
    </submittedName>
</protein>
<organism evidence="1">
    <name type="scientific">Arundo donax</name>
    <name type="common">Giant reed</name>
    <name type="synonym">Donax arundinaceus</name>
    <dbReference type="NCBI Taxonomy" id="35708"/>
    <lineage>
        <taxon>Eukaryota</taxon>
        <taxon>Viridiplantae</taxon>
        <taxon>Streptophyta</taxon>
        <taxon>Embryophyta</taxon>
        <taxon>Tracheophyta</taxon>
        <taxon>Spermatophyta</taxon>
        <taxon>Magnoliopsida</taxon>
        <taxon>Liliopsida</taxon>
        <taxon>Poales</taxon>
        <taxon>Poaceae</taxon>
        <taxon>PACMAD clade</taxon>
        <taxon>Arundinoideae</taxon>
        <taxon>Arundineae</taxon>
        <taxon>Arundo</taxon>
    </lineage>
</organism>
<reference evidence="1" key="1">
    <citation type="submission" date="2014-09" db="EMBL/GenBank/DDBJ databases">
        <authorList>
            <person name="Magalhaes I.L.F."/>
            <person name="Oliveira U."/>
            <person name="Santos F.R."/>
            <person name="Vidigal T.H.D.A."/>
            <person name="Brescovit A.D."/>
            <person name="Santos A.J."/>
        </authorList>
    </citation>
    <scope>NUCLEOTIDE SEQUENCE</scope>
    <source>
        <tissue evidence="1">Shoot tissue taken approximately 20 cm above the soil surface</tissue>
    </source>
</reference>
<name>A0A0A8ZS15_ARUDO</name>